<proteinExistence type="predicted"/>
<accession>A0A3D9SHH0</accession>
<comment type="caution">
    <text evidence="4">The sequence shown here is derived from an EMBL/GenBank/DDBJ whole genome shotgun (WGS) entry which is preliminary data.</text>
</comment>
<dbReference type="Gene3D" id="3.40.225.10">
    <property type="entry name" value="Class II aldolase/adducin N-terminal domain"/>
    <property type="match status" value="1"/>
</dbReference>
<dbReference type="GO" id="GO:0019323">
    <property type="term" value="P:pentose catabolic process"/>
    <property type="evidence" value="ECO:0007669"/>
    <property type="project" value="TreeGrafter"/>
</dbReference>
<name>A0A3D9SHH0_9BACL</name>
<dbReference type="GO" id="GO:0016832">
    <property type="term" value="F:aldehyde-lyase activity"/>
    <property type="evidence" value="ECO:0007669"/>
    <property type="project" value="TreeGrafter"/>
</dbReference>
<dbReference type="Pfam" id="PF00596">
    <property type="entry name" value="Aldolase_II"/>
    <property type="match status" value="1"/>
</dbReference>
<evidence type="ECO:0000259" key="3">
    <source>
        <dbReference type="SMART" id="SM01007"/>
    </source>
</evidence>
<dbReference type="SUPFAM" id="SSF53639">
    <property type="entry name" value="AraD/HMP-PK domain-like"/>
    <property type="match status" value="1"/>
</dbReference>
<sequence length="225" mass="24793">MTKLEETVSELRAAGKYMMDNGLAWGNAGNISARLKEEGRFLITATGTFLGELGEDDFAECSLVSGGQAAVAGANGKKPSKEVPMHAAVYASRPEIGAVLHASPFYSTMFACASEEIPSGLFVETMYYLERIERVGYYHPGTPDLGEAVREKAKLANVLLLENHGVLVYDVNIKEARMSMQTLEMACRMIVQARSAGITLNKLNTSTERDFLERSGYRPRRKWEL</sequence>
<gene>
    <name evidence="4" type="ORF">A8990_10318</name>
</gene>
<dbReference type="RefSeq" id="WP_116187650.1">
    <property type="nucleotide sequence ID" value="NZ_QTTN01000003.1"/>
</dbReference>
<dbReference type="GO" id="GO:0005829">
    <property type="term" value="C:cytosol"/>
    <property type="evidence" value="ECO:0007669"/>
    <property type="project" value="TreeGrafter"/>
</dbReference>
<feature type="domain" description="Class II aldolase/adducin N-terminal" evidence="3">
    <location>
        <begin position="9"/>
        <end position="191"/>
    </location>
</feature>
<dbReference type="EMBL" id="QTTN01000003">
    <property type="protein sequence ID" value="REE92720.1"/>
    <property type="molecule type" value="Genomic_DNA"/>
</dbReference>
<dbReference type="InterPro" id="IPR001303">
    <property type="entry name" value="Aldolase_II/adducin_N"/>
</dbReference>
<reference evidence="4 5" key="1">
    <citation type="submission" date="2018-08" db="EMBL/GenBank/DDBJ databases">
        <title>Genomic Encyclopedia of Type Strains, Phase III (KMG-III): the genomes of soil and plant-associated and newly described type strains.</title>
        <authorList>
            <person name="Whitman W."/>
        </authorList>
    </citation>
    <scope>NUCLEOTIDE SEQUENCE [LARGE SCALE GENOMIC DNA]</scope>
    <source>
        <strain evidence="4 5">CGMCC 1.10966</strain>
    </source>
</reference>
<keyword evidence="1" id="KW-0479">Metal-binding</keyword>
<dbReference type="SMART" id="SM01007">
    <property type="entry name" value="Aldolase_II"/>
    <property type="match status" value="1"/>
</dbReference>
<dbReference type="Proteomes" id="UP000256304">
    <property type="component" value="Unassembled WGS sequence"/>
</dbReference>
<protein>
    <submittedName>
        <fullName evidence="4">L-fuculose-phosphate aldolase</fullName>
    </submittedName>
</protein>
<keyword evidence="5" id="KW-1185">Reference proteome</keyword>
<evidence type="ECO:0000256" key="1">
    <source>
        <dbReference type="ARBA" id="ARBA00022723"/>
    </source>
</evidence>
<dbReference type="OrthoDB" id="9794581at2"/>
<dbReference type="PANTHER" id="PTHR22789">
    <property type="entry name" value="FUCULOSE PHOSPHATE ALDOLASE"/>
    <property type="match status" value="1"/>
</dbReference>
<dbReference type="InterPro" id="IPR050197">
    <property type="entry name" value="Aldolase_class_II_sugar_metab"/>
</dbReference>
<dbReference type="InterPro" id="IPR036409">
    <property type="entry name" value="Aldolase_II/adducin_N_sf"/>
</dbReference>
<evidence type="ECO:0000313" key="4">
    <source>
        <dbReference type="EMBL" id="REE92720.1"/>
    </source>
</evidence>
<evidence type="ECO:0000256" key="2">
    <source>
        <dbReference type="ARBA" id="ARBA00023239"/>
    </source>
</evidence>
<keyword evidence="2" id="KW-0456">Lyase</keyword>
<dbReference type="PANTHER" id="PTHR22789:SF0">
    <property type="entry name" value="3-OXO-TETRONATE 4-PHOSPHATE DECARBOXYLASE-RELATED"/>
    <property type="match status" value="1"/>
</dbReference>
<dbReference type="AlphaFoldDB" id="A0A3D9SHH0"/>
<organism evidence="4 5">
    <name type="scientific">Paenibacillus taihuensis</name>
    <dbReference type="NCBI Taxonomy" id="1156355"/>
    <lineage>
        <taxon>Bacteria</taxon>
        <taxon>Bacillati</taxon>
        <taxon>Bacillota</taxon>
        <taxon>Bacilli</taxon>
        <taxon>Bacillales</taxon>
        <taxon>Paenibacillaceae</taxon>
        <taxon>Paenibacillus</taxon>
    </lineage>
</organism>
<dbReference type="GO" id="GO:0046872">
    <property type="term" value="F:metal ion binding"/>
    <property type="evidence" value="ECO:0007669"/>
    <property type="project" value="UniProtKB-KW"/>
</dbReference>
<evidence type="ECO:0000313" key="5">
    <source>
        <dbReference type="Proteomes" id="UP000256304"/>
    </source>
</evidence>